<feature type="compositionally biased region" description="Polar residues" evidence="1">
    <location>
        <begin position="132"/>
        <end position="141"/>
    </location>
</feature>
<keyword evidence="3" id="KW-1185">Reference proteome</keyword>
<dbReference type="InterPro" id="IPR023346">
    <property type="entry name" value="Lysozyme-like_dom_sf"/>
</dbReference>
<protein>
    <submittedName>
        <fullName evidence="2">Putative chitinase</fullName>
    </submittedName>
</protein>
<evidence type="ECO:0000313" key="3">
    <source>
        <dbReference type="Proteomes" id="UP000249819"/>
    </source>
</evidence>
<evidence type="ECO:0000313" key="2">
    <source>
        <dbReference type="EMBL" id="RAJ75688.1"/>
    </source>
</evidence>
<dbReference type="RefSeq" id="WP_170137918.1">
    <property type="nucleotide sequence ID" value="NZ_QLMA01000009.1"/>
</dbReference>
<dbReference type="SUPFAM" id="SSF53955">
    <property type="entry name" value="Lysozyme-like"/>
    <property type="match status" value="1"/>
</dbReference>
<dbReference type="Proteomes" id="UP000249819">
    <property type="component" value="Unassembled WGS sequence"/>
</dbReference>
<dbReference type="AlphaFoldDB" id="A0A327VQ48"/>
<dbReference type="Gene3D" id="1.10.530.10">
    <property type="match status" value="1"/>
</dbReference>
<organism evidence="2 3">
    <name type="scientific">Chitinophaga dinghuensis</name>
    <dbReference type="NCBI Taxonomy" id="1539050"/>
    <lineage>
        <taxon>Bacteria</taxon>
        <taxon>Pseudomonadati</taxon>
        <taxon>Bacteroidota</taxon>
        <taxon>Chitinophagia</taxon>
        <taxon>Chitinophagales</taxon>
        <taxon>Chitinophagaceae</taxon>
        <taxon>Chitinophaga</taxon>
    </lineage>
</organism>
<proteinExistence type="predicted"/>
<sequence length="879" mass="98960">MTIVNQPLHLVCEGALCTCDKAVNPVPVKMKVVSQRKFHVKDHTGEPTATTGDQYASSLNFKLCKIPDPQKPTPCVPVLQWSNYYEDIMLPGGLHPLSEKSEATCSRGGKVKILQHGQTMPPGNARKPNNAAPAQSIESGTASAVTATGEVEDAAPALCVASWQDDRGQPKIVTGWHEKSRLYLSFNNAEGMEVAIEIVVTDSTRRQLTVLKQAMYYTVKDGVIAVDFFPGKQEYRHLLQDGDFLYARIKSTGMPISKLGNLRPRRPLLFREHPKIREVKFYNNGSPVITAHYGDTITCKIVASNMCREKLDVKVKRLEKRNGRDWERLDKTVFNSTLEVNEYGYLIFDFELKKEWESEYEERVQRFYLSLKTSQWDSWWHTISAFPVVTTVAKQQHSPVVIQTIKPNSKEPPCPRCTAPVTMEQIKQIAVDSNGNMFLQQDQVIREALGFFNQHCQTFELDTCCRKAHFFAQIATETRFQCLEENFNYASTVLQEKFKHFRNGEGPAHAADWGRRDNDSTPVSAQDQEHIANWAYADINGNGGYSSGDGYRFKGRGFIQLTGRGNYKEASRLYNKWIPGNNVDWENQPERLSEVSSDAMAAAMIFWRSHLLAARANYADAYSVESVSRPINAALDNIHERKRFFKEAVKAFQVMHCSKYLSRAWQEPNHDTIVVVGAAASDTGNEHYLRDNNDVAWPVYPLVVYRRLSLELYKQLLAKDALPAPDYTTWVTRDAHGEKYGKHDAARYGHLNECPPGEYYLNRGNGGQRYSMYISDTPGLGSAEINGPNGYRSGIAIHGGWPVGSVGCLTTHSTGYLPAKNMLVRQLLGNLPELDKAVQQAGDRHVRIIIQPREVATVLWDKTMLGTSKWSGIITAPPH</sequence>
<name>A0A327VQ48_9BACT</name>
<evidence type="ECO:0000256" key="1">
    <source>
        <dbReference type="SAM" id="MobiDB-lite"/>
    </source>
</evidence>
<accession>A0A327VQ48</accession>
<reference evidence="2 3" key="1">
    <citation type="submission" date="2018-06" db="EMBL/GenBank/DDBJ databases">
        <title>Genomic Encyclopedia of Archaeal and Bacterial Type Strains, Phase II (KMG-II): from individual species to whole genera.</title>
        <authorList>
            <person name="Goeker M."/>
        </authorList>
    </citation>
    <scope>NUCLEOTIDE SEQUENCE [LARGE SCALE GENOMIC DNA]</scope>
    <source>
        <strain evidence="2 3">DSM 29821</strain>
    </source>
</reference>
<feature type="region of interest" description="Disordered" evidence="1">
    <location>
        <begin position="119"/>
        <end position="141"/>
    </location>
</feature>
<gene>
    <name evidence="2" type="ORF">CLV59_109302</name>
</gene>
<comment type="caution">
    <text evidence="2">The sequence shown here is derived from an EMBL/GenBank/DDBJ whole genome shotgun (WGS) entry which is preliminary data.</text>
</comment>
<dbReference type="Pfam" id="PF14107">
    <property type="entry name" value="DUF4280"/>
    <property type="match status" value="1"/>
</dbReference>
<dbReference type="InterPro" id="IPR025460">
    <property type="entry name" value="DUF4280"/>
</dbReference>
<dbReference type="EMBL" id="QLMA01000009">
    <property type="protein sequence ID" value="RAJ75688.1"/>
    <property type="molecule type" value="Genomic_DNA"/>
</dbReference>